<comment type="caution">
    <text evidence="5">The sequence shown here is derived from an EMBL/GenBank/DDBJ whole genome shotgun (WGS) entry which is preliminary data.</text>
</comment>
<sequence>MNSPDTAVGRCFRLGSDLGIVRYQGAVDGADGEWLGVEWLTPNRGKHDGSKSGRQYFRCQQPGGPHASFIRPVSRITWGRSLLSAAKHHYVVSDLSELSNNIPQTIDGRRGRIEAVGLDKIAREQSDLTKLAVLNLDACMVDGPGPPGEREETAGSLRNVESLSLARNLLTRWDCVLDILRMLPRVGTLDISANHFVSPVPVTSETFAVDTLRVDTTPLIAWPDAVGMARQLGARSLSFGWCRLSDISGTPADWGVQELHLVSNQITDASHLRHLPSLHTLNLQLNPLAAFAVSSASDFASLHTLNLSNTLIDSWASIDALARIPSLRTIHIRDTPLTQENARAQIIARLPQITKLDGSIITPDERTEMERYYLAQCARSVNPDLPLVEQMEKVFPRVRELIAKHGMPPPPPRKQESSLKSRLAKVTIEVVRDNVELDAGGMRIHSEARSLIPSMLVRQLRPVVVRIAKARKFRIYLSNDGERWVELDNDTRPLSFYGIGDGSVIRIVV</sequence>
<keyword evidence="1" id="KW-0433">Leucine-rich repeat</keyword>
<dbReference type="SMART" id="SM01052">
    <property type="entry name" value="CAP_GLY"/>
    <property type="match status" value="1"/>
</dbReference>
<evidence type="ECO:0000259" key="4">
    <source>
        <dbReference type="PROSITE" id="PS50245"/>
    </source>
</evidence>
<reference evidence="5" key="1">
    <citation type="submission" date="2022-07" db="EMBL/GenBank/DDBJ databases">
        <title>Phylogenomic reconstructions and comparative analyses of Kickxellomycotina fungi.</title>
        <authorList>
            <person name="Reynolds N.K."/>
            <person name="Stajich J.E."/>
            <person name="Barry K."/>
            <person name="Grigoriev I.V."/>
            <person name="Crous P."/>
            <person name="Smith M.E."/>
        </authorList>
    </citation>
    <scope>NUCLEOTIDE SEQUENCE</scope>
    <source>
        <strain evidence="5">NBRC 32514</strain>
    </source>
</reference>
<dbReference type="PANTHER" id="PTHR18849:SF0">
    <property type="entry name" value="CILIA- AND FLAGELLA-ASSOCIATED PROTEIN 410-RELATED"/>
    <property type="match status" value="1"/>
</dbReference>
<dbReference type="SUPFAM" id="SSF52047">
    <property type="entry name" value="RNI-like"/>
    <property type="match status" value="1"/>
</dbReference>
<dbReference type="Gene3D" id="3.10.20.90">
    <property type="entry name" value="Phosphatidylinositol 3-kinase Catalytic Subunit, Chain A, domain 1"/>
    <property type="match status" value="1"/>
</dbReference>
<dbReference type="InterPro" id="IPR000938">
    <property type="entry name" value="CAP-Gly_domain"/>
</dbReference>
<evidence type="ECO:0000256" key="1">
    <source>
        <dbReference type="ARBA" id="ARBA00022614"/>
    </source>
</evidence>
<evidence type="ECO:0000313" key="5">
    <source>
        <dbReference type="EMBL" id="KAJ1720348.1"/>
    </source>
</evidence>
<accession>A0A9W7XX94</accession>
<protein>
    <recommendedName>
        <fullName evidence="4">CAP-Gly domain-containing protein</fullName>
    </recommendedName>
</protein>
<keyword evidence="6" id="KW-1185">Reference proteome</keyword>
<keyword evidence="3" id="KW-0143">Chaperone</keyword>
<dbReference type="Gene3D" id="3.80.10.10">
    <property type="entry name" value="Ribonuclease Inhibitor"/>
    <property type="match status" value="2"/>
</dbReference>
<dbReference type="InterPro" id="IPR036859">
    <property type="entry name" value="CAP-Gly_dom_sf"/>
</dbReference>
<dbReference type="InterPro" id="IPR032675">
    <property type="entry name" value="LRR_dom_sf"/>
</dbReference>
<dbReference type="EMBL" id="JANBOJ010000268">
    <property type="protein sequence ID" value="KAJ1720348.1"/>
    <property type="molecule type" value="Genomic_DNA"/>
</dbReference>
<dbReference type="PROSITE" id="PS50245">
    <property type="entry name" value="CAP_GLY_2"/>
    <property type="match status" value="1"/>
</dbReference>
<dbReference type="OrthoDB" id="5273213at2759"/>
<dbReference type="PANTHER" id="PTHR18849">
    <property type="entry name" value="LEUCINE RICH REPEAT PROTEIN"/>
    <property type="match status" value="1"/>
</dbReference>
<dbReference type="AlphaFoldDB" id="A0A9W7XX94"/>
<dbReference type="Gene3D" id="2.30.30.190">
    <property type="entry name" value="CAP Gly-rich-like domain"/>
    <property type="match status" value="1"/>
</dbReference>
<evidence type="ECO:0000313" key="6">
    <source>
        <dbReference type="Proteomes" id="UP001149813"/>
    </source>
</evidence>
<dbReference type="SUPFAM" id="SSF54236">
    <property type="entry name" value="Ubiquitin-like"/>
    <property type="match status" value="1"/>
</dbReference>
<proteinExistence type="predicted"/>
<gene>
    <name evidence="5" type="ORF">LPJ53_005007</name>
</gene>
<dbReference type="PROSITE" id="PS00845">
    <property type="entry name" value="CAP_GLY_1"/>
    <property type="match status" value="1"/>
</dbReference>
<dbReference type="SUPFAM" id="SSF74924">
    <property type="entry name" value="Cap-Gly domain"/>
    <property type="match status" value="1"/>
</dbReference>
<organism evidence="5 6">
    <name type="scientific">Coemansia erecta</name>
    <dbReference type="NCBI Taxonomy" id="147472"/>
    <lineage>
        <taxon>Eukaryota</taxon>
        <taxon>Fungi</taxon>
        <taxon>Fungi incertae sedis</taxon>
        <taxon>Zoopagomycota</taxon>
        <taxon>Kickxellomycotina</taxon>
        <taxon>Kickxellomycetes</taxon>
        <taxon>Kickxellales</taxon>
        <taxon>Kickxellaceae</taxon>
        <taxon>Coemansia</taxon>
    </lineage>
</organism>
<evidence type="ECO:0000256" key="3">
    <source>
        <dbReference type="ARBA" id="ARBA00023186"/>
    </source>
</evidence>
<dbReference type="InterPro" id="IPR029071">
    <property type="entry name" value="Ubiquitin-like_domsf"/>
</dbReference>
<feature type="domain" description="CAP-Gly" evidence="4">
    <location>
        <begin position="25"/>
        <end position="71"/>
    </location>
</feature>
<keyword evidence="2" id="KW-0677">Repeat</keyword>
<name>A0A9W7XX94_9FUNG</name>
<evidence type="ECO:0000256" key="2">
    <source>
        <dbReference type="ARBA" id="ARBA00022737"/>
    </source>
</evidence>
<dbReference type="Pfam" id="PF01302">
    <property type="entry name" value="CAP_GLY"/>
    <property type="match status" value="1"/>
</dbReference>
<dbReference type="Proteomes" id="UP001149813">
    <property type="component" value="Unassembled WGS sequence"/>
</dbReference>